<dbReference type="CDD" id="cd04794">
    <property type="entry name" value="euk_LANCL"/>
    <property type="match status" value="1"/>
</dbReference>
<keyword evidence="3" id="KW-1185">Reference proteome</keyword>
<dbReference type="Pfam" id="PF05147">
    <property type="entry name" value="LANC_like"/>
    <property type="match status" value="1"/>
</dbReference>
<dbReference type="PANTHER" id="PTHR12736:SF7">
    <property type="entry name" value="LANC-LIKE PROTEIN 3"/>
    <property type="match status" value="1"/>
</dbReference>
<dbReference type="GO" id="GO:0005975">
    <property type="term" value="P:carbohydrate metabolic process"/>
    <property type="evidence" value="ECO:0007669"/>
    <property type="project" value="InterPro"/>
</dbReference>
<dbReference type="GO" id="GO:0031179">
    <property type="term" value="P:peptide modification"/>
    <property type="evidence" value="ECO:0007669"/>
    <property type="project" value="InterPro"/>
</dbReference>
<reference evidence="2" key="1">
    <citation type="submission" date="2020-11" db="EMBL/GenBank/DDBJ databases">
        <authorList>
            <consortium name="DOE Joint Genome Institute"/>
            <person name="Ahrendt S."/>
            <person name="Riley R."/>
            <person name="Andreopoulos W."/>
            <person name="Labutti K."/>
            <person name="Pangilinan J."/>
            <person name="Ruiz-Duenas F.J."/>
            <person name="Barrasa J.M."/>
            <person name="Sanchez-Garcia M."/>
            <person name="Camarero S."/>
            <person name="Miyauchi S."/>
            <person name="Serrano A."/>
            <person name="Linde D."/>
            <person name="Babiker R."/>
            <person name="Drula E."/>
            <person name="Ayuso-Fernandez I."/>
            <person name="Pacheco R."/>
            <person name="Padilla G."/>
            <person name="Ferreira P."/>
            <person name="Barriuso J."/>
            <person name="Kellner H."/>
            <person name="Castanera R."/>
            <person name="Alfaro M."/>
            <person name="Ramirez L."/>
            <person name="Pisabarro A.G."/>
            <person name="Kuo A."/>
            <person name="Tritt A."/>
            <person name="Lipzen A."/>
            <person name="He G."/>
            <person name="Yan M."/>
            <person name="Ng V."/>
            <person name="Cullen D."/>
            <person name="Martin F."/>
            <person name="Rosso M.-N."/>
            <person name="Henrissat B."/>
            <person name="Hibbett D."/>
            <person name="Martinez A.T."/>
            <person name="Grigoriev I.V."/>
        </authorList>
    </citation>
    <scope>NUCLEOTIDE SEQUENCE</scope>
    <source>
        <strain evidence="2">AH 40177</strain>
    </source>
</reference>
<dbReference type="PANTHER" id="PTHR12736">
    <property type="entry name" value="LANC-LIKE PROTEIN"/>
    <property type="match status" value="1"/>
</dbReference>
<keyword evidence="1" id="KW-0862">Zinc</keyword>
<feature type="binding site" evidence="1">
    <location>
        <position position="240"/>
    </location>
    <ligand>
        <name>Zn(2+)</name>
        <dbReference type="ChEBI" id="CHEBI:29105"/>
    </ligand>
</feature>
<evidence type="ECO:0000313" key="3">
    <source>
        <dbReference type="Proteomes" id="UP000772434"/>
    </source>
</evidence>
<dbReference type="GO" id="GO:0005886">
    <property type="term" value="C:plasma membrane"/>
    <property type="evidence" value="ECO:0007669"/>
    <property type="project" value="TreeGrafter"/>
</dbReference>
<comment type="caution">
    <text evidence="2">The sequence shown here is derived from an EMBL/GenBank/DDBJ whole genome shotgun (WGS) entry which is preliminary data.</text>
</comment>
<dbReference type="GO" id="GO:0046872">
    <property type="term" value="F:metal ion binding"/>
    <property type="evidence" value="ECO:0007669"/>
    <property type="project" value="UniProtKB-KW"/>
</dbReference>
<feature type="binding site" evidence="1">
    <location>
        <position position="193"/>
    </location>
    <ligand>
        <name>Zn(2+)</name>
        <dbReference type="ChEBI" id="CHEBI:29105"/>
    </ligand>
</feature>
<dbReference type="InterPro" id="IPR007822">
    <property type="entry name" value="LANC-like"/>
</dbReference>
<name>A0A9P5PWL6_9AGAR</name>
<dbReference type="Gene3D" id="1.50.10.10">
    <property type="match status" value="1"/>
</dbReference>
<sequence length="356" mass="39147">MYNDKHNLPDTAALCTGILHRALKIQAREAADDSREDDGCEVLYGQAGLLYALLRLRGSIPRGDGRQSEIGASVAQLVDDASISKIVQSIITRARFGSSVYASNASKSSTIPSLMWSWHYKRYLGAGHGVAGILHILLLCPVDIIRPYISDILQTVEWLTTMQGDDGNWASSLKLQYKVPYMSITSTCLARWCHGAPGMLILFTTLVRRAHLYPDIFPLSASAAIVYERGLLRKGVGLCHGVAGSVYALLAACDVMGIWKRNEHSKVYFLSAIHLAHLATSYTQFTSSGEMTTPDKPWSLYGGVAGMCCALAETYDRLGTAGRNLDQLEFSWCRFRSGMPGFDDIDTSVKFVKYNQ</sequence>
<dbReference type="Proteomes" id="UP000772434">
    <property type="component" value="Unassembled WGS sequence"/>
</dbReference>
<accession>A0A9P5PWL6</accession>
<gene>
    <name evidence="2" type="ORF">BDP27DRAFT_1323338</name>
</gene>
<dbReference type="AlphaFoldDB" id="A0A9P5PWL6"/>
<protein>
    <submittedName>
        <fullName evidence="2">Uncharacterized protein</fullName>
    </submittedName>
</protein>
<dbReference type="SMART" id="SM01260">
    <property type="entry name" value="LANC_like"/>
    <property type="match status" value="1"/>
</dbReference>
<dbReference type="SUPFAM" id="SSF158745">
    <property type="entry name" value="LanC-like"/>
    <property type="match status" value="1"/>
</dbReference>
<organism evidence="2 3">
    <name type="scientific">Rhodocollybia butyracea</name>
    <dbReference type="NCBI Taxonomy" id="206335"/>
    <lineage>
        <taxon>Eukaryota</taxon>
        <taxon>Fungi</taxon>
        <taxon>Dikarya</taxon>
        <taxon>Basidiomycota</taxon>
        <taxon>Agaricomycotina</taxon>
        <taxon>Agaricomycetes</taxon>
        <taxon>Agaricomycetidae</taxon>
        <taxon>Agaricales</taxon>
        <taxon>Marasmiineae</taxon>
        <taxon>Omphalotaceae</taxon>
        <taxon>Rhodocollybia</taxon>
    </lineage>
</organism>
<dbReference type="EMBL" id="JADNRY010000038">
    <property type="protein sequence ID" value="KAF9070736.1"/>
    <property type="molecule type" value="Genomic_DNA"/>
</dbReference>
<dbReference type="OrthoDB" id="10257263at2759"/>
<proteinExistence type="predicted"/>
<dbReference type="PRINTS" id="PR01950">
    <property type="entry name" value="LANCSUPER"/>
</dbReference>
<keyword evidence="1" id="KW-0479">Metal-binding</keyword>
<dbReference type="InterPro" id="IPR012341">
    <property type="entry name" value="6hp_glycosidase-like_sf"/>
</dbReference>
<evidence type="ECO:0000256" key="1">
    <source>
        <dbReference type="PIRSR" id="PIRSR607822-1"/>
    </source>
</evidence>
<evidence type="ECO:0000313" key="2">
    <source>
        <dbReference type="EMBL" id="KAF9070736.1"/>
    </source>
</evidence>
<feature type="binding site" evidence="1">
    <location>
        <position position="239"/>
    </location>
    <ligand>
        <name>Zn(2+)</name>
        <dbReference type="ChEBI" id="CHEBI:29105"/>
    </ligand>
</feature>